<keyword evidence="10" id="KW-0275">Fatty acid biosynthesis</keyword>
<dbReference type="GO" id="GO:0005739">
    <property type="term" value="C:mitochondrion"/>
    <property type="evidence" value="ECO:0007669"/>
    <property type="project" value="UniProtKB-SubCell"/>
</dbReference>
<dbReference type="InterPro" id="IPR013149">
    <property type="entry name" value="ADH-like_C"/>
</dbReference>
<proteinExistence type="inferred from homology"/>
<evidence type="ECO:0000256" key="2">
    <source>
        <dbReference type="ARBA" id="ARBA00010371"/>
    </source>
</evidence>
<dbReference type="Pfam" id="PF00107">
    <property type="entry name" value="ADH_zinc_N"/>
    <property type="match status" value="1"/>
</dbReference>
<protein>
    <recommendedName>
        <fullName evidence="12">Enoyl-[acyl-carrier-protein] reductase, mitochondrial</fullName>
        <ecNumber evidence="11">1.3.1.104</ecNumber>
    </recommendedName>
    <alternativeName>
        <fullName evidence="13">2-enoyl thioester reductase</fullName>
    </alternativeName>
</protein>
<dbReference type="Gene3D" id="3.90.180.10">
    <property type="entry name" value="Medium-chain alcohol dehydrogenases, catalytic domain"/>
    <property type="match status" value="1"/>
</dbReference>
<keyword evidence="4" id="KW-0276">Fatty acid metabolism</keyword>
<comment type="catalytic activity">
    <reaction evidence="14">
        <text>a 2,3-saturated acyl-[ACP] + NADP(+) = a (2E)-enoyl-[ACP] + NADPH + H(+)</text>
        <dbReference type="Rhea" id="RHEA:22564"/>
        <dbReference type="Rhea" id="RHEA-COMP:9925"/>
        <dbReference type="Rhea" id="RHEA-COMP:9926"/>
        <dbReference type="ChEBI" id="CHEBI:15378"/>
        <dbReference type="ChEBI" id="CHEBI:57783"/>
        <dbReference type="ChEBI" id="CHEBI:58349"/>
        <dbReference type="ChEBI" id="CHEBI:78784"/>
        <dbReference type="ChEBI" id="CHEBI:78785"/>
        <dbReference type="EC" id="1.3.1.104"/>
    </reaction>
</comment>
<dbReference type="InterPro" id="IPR051034">
    <property type="entry name" value="Mito_Enoyl-ACP_Reductase"/>
</dbReference>
<dbReference type="InterPro" id="IPR036291">
    <property type="entry name" value="NAD(P)-bd_dom_sf"/>
</dbReference>
<keyword evidence="5" id="KW-0521">NADP</keyword>
<evidence type="ECO:0000256" key="3">
    <source>
        <dbReference type="ARBA" id="ARBA00022516"/>
    </source>
</evidence>
<dbReference type="PANTHER" id="PTHR43981">
    <property type="entry name" value="ENOYL-[ACYL-CARRIER-PROTEIN] REDUCTASE, MITOCHONDRIAL"/>
    <property type="match status" value="1"/>
</dbReference>
<dbReference type="InterPro" id="IPR013154">
    <property type="entry name" value="ADH-like_N"/>
</dbReference>
<dbReference type="FunFam" id="3.40.50.720:FF:000112">
    <property type="entry name" value="Enoyl-[acyl-carrier-protein] reductase 1, mitochondrial"/>
    <property type="match status" value="1"/>
</dbReference>
<dbReference type="EC" id="1.3.1.104" evidence="11"/>
<dbReference type="Gene3D" id="3.40.50.720">
    <property type="entry name" value="NAD(P)-binding Rossmann-like Domain"/>
    <property type="match status" value="1"/>
</dbReference>
<dbReference type="GO" id="GO:0141148">
    <property type="term" value="F:enoyl-[acyl-carrier-protein] reductase (NADPH) activity"/>
    <property type="evidence" value="ECO:0007669"/>
    <property type="project" value="UniProtKB-EC"/>
</dbReference>
<dbReference type="FunFam" id="3.90.180.10:FF:000010">
    <property type="entry name" value="Enoyl-[acyl-carrier-protein] reductase, mitochondrial"/>
    <property type="match status" value="1"/>
</dbReference>
<evidence type="ECO:0000256" key="13">
    <source>
        <dbReference type="ARBA" id="ARBA00042123"/>
    </source>
</evidence>
<evidence type="ECO:0000256" key="12">
    <source>
        <dbReference type="ARBA" id="ARBA00041058"/>
    </source>
</evidence>
<accession>A0ABD3XB84</accession>
<evidence type="ECO:0000256" key="5">
    <source>
        <dbReference type="ARBA" id="ARBA00022857"/>
    </source>
</evidence>
<sequence>MASAASRRCILRSLHLFFRRPWSVLTGKLDQNYMSSFTSAYAIMNDEHGDPRKVLSGRNITLSAKLKDDEVLVKMLMAPINPADINMIEGTYHIMPKLPAIGGNEGVGEVLEVGPAVKCLSPGDWVIPADPGWGTWRTHAVAPFRELQKIDNKIPVLSAATIAVNPCTAYRMLKDFVHLKPGDAVIQNSANSAVGQNVIQIARQWKIKTINIIRDRPDKDSLVKYLKDLGATHVVTEEFTRLPEMRDLIKTLETPPKLALNGVGGKSATELIRHIGQKGVMVTYGGMAKQPVTIPIGALIFKEVSAVGFWNSKWNAENKNNPAKEKMLEELCEMIKDCKLMPPKSDLLPLTKYQEAVASAMEGYKGQKKVFVMDDNMVLFP</sequence>
<gene>
    <name evidence="16" type="ORF">ACJMK2_028624</name>
</gene>
<comment type="subcellular location">
    <subcellularLocation>
        <location evidence="1">Mitochondrion</location>
    </subcellularLocation>
</comment>
<evidence type="ECO:0000259" key="15">
    <source>
        <dbReference type="SMART" id="SM00829"/>
    </source>
</evidence>
<dbReference type="Proteomes" id="UP001634394">
    <property type="component" value="Unassembled WGS sequence"/>
</dbReference>
<comment type="caution">
    <text evidence="16">The sequence shown here is derived from an EMBL/GenBank/DDBJ whole genome shotgun (WGS) entry which is preliminary data.</text>
</comment>
<evidence type="ECO:0000256" key="10">
    <source>
        <dbReference type="ARBA" id="ARBA00023160"/>
    </source>
</evidence>
<dbReference type="SMART" id="SM00829">
    <property type="entry name" value="PKS_ER"/>
    <property type="match status" value="1"/>
</dbReference>
<dbReference type="InterPro" id="IPR011032">
    <property type="entry name" value="GroES-like_sf"/>
</dbReference>
<evidence type="ECO:0000256" key="7">
    <source>
        <dbReference type="ARBA" id="ARBA00023002"/>
    </source>
</evidence>
<dbReference type="SUPFAM" id="SSF50129">
    <property type="entry name" value="GroES-like"/>
    <property type="match status" value="1"/>
</dbReference>
<evidence type="ECO:0000256" key="9">
    <source>
        <dbReference type="ARBA" id="ARBA00023128"/>
    </source>
</evidence>
<evidence type="ECO:0000256" key="6">
    <source>
        <dbReference type="ARBA" id="ARBA00022946"/>
    </source>
</evidence>
<reference evidence="16 17" key="1">
    <citation type="submission" date="2024-11" db="EMBL/GenBank/DDBJ databases">
        <title>Chromosome-level genome assembly of the freshwater bivalve Anodonta woodiana.</title>
        <authorList>
            <person name="Chen X."/>
        </authorList>
    </citation>
    <scope>NUCLEOTIDE SEQUENCE [LARGE SCALE GENOMIC DNA]</scope>
    <source>
        <strain evidence="16">MN2024</strain>
        <tissue evidence="16">Gills</tissue>
    </source>
</reference>
<evidence type="ECO:0000256" key="11">
    <source>
        <dbReference type="ARBA" id="ARBA00038963"/>
    </source>
</evidence>
<dbReference type="SUPFAM" id="SSF51735">
    <property type="entry name" value="NAD(P)-binding Rossmann-fold domains"/>
    <property type="match status" value="1"/>
</dbReference>
<dbReference type="PANTHER" id="PTHR43981:SF2">
    <property type="entry name" value="ENOYL-[ACYL-CARRIER-PROTEIN] REDUCTASE, MITOCHONDRIAL"/>
    <property type="match status" value="1"/>
</dbReference>
<comment type="similarity">
    <text evidence="2">Belongs to the zinc-containing alcohol dehydrogenase family. Quinone oxidoreductase subfamily.</text>
</comment>
<evidence type="ECO:0000256" key="4">
    <source>
        <dbReference type="ARBA" id="ARBA00022832"/>
    </source>
</evidence>
<keyword evidence="6" id="KW-0809">Transit peptide</keyword>
<keyword evidence="7" id="KW-0560">Oxidoreductase</keyword>
<name>A0ABD3XB84_SINWO</name>
<dbReference type="Pfam" id="PF08240">
    <property type="entry name" value="ADH_N"/>
    <property type="match status" value="1"/>
</dbReference>
<evidence type="ECO:0000256" key="14">
    <source>
        <dbReference type="ARBA" id="ARBA00048843"/>
    </source>
</evidence>
<evidence type="ECO:0000256" key="8">
    <source>
        <dbReference type="ARBA" id="ARBA00023098"/>
    </source>
</evidence>
<keyword evidence="17" id="KW-1185">Reference proteome</keyword>
<keyword evidence="9" id="KW-0496">Mitochondrion</keyword>
<dbReference type="EMBL" id="JBJQND010000003">
    <property type="protein sequence ID" value="KAL3882262.1"/>
    <property type="molecule type" value="Genomic_DNA"/>
</dbReference>
<dbReference type="GO" id="GO:0006633">
    <property type="term" value="P:fatty acid biosynthetic process"/>
    <property type="evidence" value="ECO:0007669"/>
    <property type="project" value="UniProtKB-KW"/>
</dbReference>
<dbReference type="CDD" id="cd08290">
    <property type="entry name" value="ETR"/>
    <property type="match status" value="1"/>
</dbReference>
<evidence type="ECO:0000313" key="16">
    <source>
        <dbReference type="EMBL" id="KAL3882262.1"/>
    </source>
</evidence>
<dbReference type="InterPro" id="IPR020843">
    <property type="entry name" value="ER"/>
</dbReference>
<keyword evidence="3" id="KW-0444">Lipid biosynthesis</keyword>
<feature type="domain" description="Enoyl reductase (ER)" evidence="15">
    <location>
        <begin position="57"/>
        <end position="372"/>
    </location>
</feature>
<evidence type="ECO:0000313" key="17">
    <source>
        <dbReference type="Proteomes" id="UP001634394"/>
    </source>
</evidence>
<evidence type="ECO:0000256" key="1">
    <source>
        <dbReference type="ARBA" id="ARBA00004173"/>
    </source>
</evidence>
<dbReference type="AlphaFoldDB" id="A0ABD3XB84"/>
<organism evidence="16 17">
    <name type="scientific">Sinanodonta woodiana</name>
    <name type="common">Chinese pond mussel</name>
    <name type="synonym">Anodonta woodiana</name>
    <dbReference type="NCBI Taxonomy" id="1069815"/>
    <lineage>
        <taxon>Eukaryota</taxon>
        <taxon>Metazoa</taxon>
        <taxon>Spiralia</taxon>
        <taxon>Lophotrochozoa</taxon>
        <taxon>Mollusca</taxon>
        <taxon>Bivalvia</taxon>
        <taxon>Autobranchia</taxon>
        <taxon>Heteroconchia</taxon>
        <taxon>Palaeoheterodonta</taxon>
        <taxon>Unionida</taxon>
        <taxon>Unionoidea</taxon>
        <taxon>Unionidae</taxon>
        <taxon>Unioninae</taxon>
        <taxon>Sinanodonta</taxon>
    </lineage>
</organism>
<keyword evidence="8" id="KW-0443">Lipid metabolism</keyword>